<dbReference type="PROSITE" id="PS50056">
    <property type="entry name" value="TYR_PHOSPHATASE_2"/>
    <property type="match status" value="1"/>
</dbReference>
<dbReference type="PANTHER" id="PTHR46377">
    <property type="entry name" value="DUAL SPECIFICITY PROTEIN PHOSPHATASE 19"/>
    <property type="match status" value="1"/>
</dbReference>
<proteinExistence type="predicted"/>
<dbReference type="PANTHER" id="PTHR46377:SF1">
    <property type="entry name" value="DUAL SPECIFICITY PROTEIN PHOSPHATASE 19"/>
    <property type="match status" value="1"/>
</dbReference>
<name>A0A7S8IDI2_9CHLR</name>
<dbReference type="AlphaFoldDB" id="A0A7S8IDI2"/>
<accession>A0A7S8IDI2</accession>
<evidence type="ECO:0000259" key="2">
    <source>
        <dbReference type="PROSITE" id="PS50056"/>
    </source>
</evidence>
<evidence type="ECO:0000313" key="3">
    <source>
        <dbReference type="EMBL" id="QPC82620.1"/>
    </source>
</evidence>
<protein>
    <submittedName>
        <fullName evidence="3">Dual specificity protein phosphatase family protein</fullName>
    </submittedName>
</protein>
<dbReference type="PROSITE" id="PS50054">
    <property type="entry name" value="TYR_PHOSPHATASE_DUAL"/>
    <property type="match status" value="1"/>
</dbReference>
<sequence>MTELKITHVEPLETKKPPSQLSRIASLLRTGPRGLSLRFIDQGRRKRTGAPTWSLSKVTPNLYVGGQHYKKGWQQMLDEGITAVLNMREAHLDDVVNGIGGDYHLHLPTRDNTPPSLEDLQCAAEFIDEHVRKAGKVYVHCGIGVGRAPSAAAAYLIYTGMSADEALAAIREVRPFIHLTPGQYRQLKAFEAEYKGKGTPIEP</sequence>
<dbReference type="CDD" id="cd14498">
    <property type="entry name" value="DSP"/>
    <property type="match status" value="1"/>
</dbReference>
<reference evidence="3 4" key="1">
    <citation type="submission" date="2020-02" db="EMBL/GenBank/DDBJ databases">
        <authorList>
            <person name="Zheng R.K."/>
            <person name="Sun C.M."/>
        </authorList>
    </citation>
    <scope>NUCLEOTIDE SEQUENCE [LARGE SCALE GENOMIC DNA]</scope>
    <source>
        <strain evidence="4">rifampicinis</strain>
    </source>
</reference>
<feature type="domain" description="Tyrosine specific protein phosphatases" evidence="2">
    <location>
        <begin position="118"/>
        <end position="185"/>
    </location>
</feature>
<dbReference type="KEGG" id="pmet:G4Y79_23510"/>
<dbReference type="InterPro" id="IPR020422">
    <property type="entry name" value="TYR_PHOSPHATASE_DUAL_dom"/>
</dbReference>
<dbReference type="InterPro" id="IPR029021">
    <property type="entry name" value="Prot-tyrosine_phosphatase-like"/>
</dbReference>
<dbReference type="SMART" id="SM00195">
    <property type="entry name" value="DSPc"/>
    <property type="match status" value="1"/>
</dbReference>
<dbReference type="EMBL" id="CP062983">
    <property type="protein sequence ID" value="QPC82620.1"/>
    <property type="molecule type" value="Genomic_DNA"/>
</dbReference>
<evidence type="ECO:0000259" key="1">
    <source>
        <dbReference type="PROSITE" id="PS50054"/>
    </source>
</evidence>
<dbReference type="InterPro" id="IPR000340">
    <property type="entry name" value="Dual-sp_phosphatase_cat-dom"/>
</dbReference>
<dbReference type="InterPro" id="IPR000387">
    <property type="entry name" value="Tyr_Pase_dom"/>
</dbReference>
<dbReference type="GO" id="GO:0008579">
    <property type="term" value="F:JUN kinase phosphatase activity"/>
    <property type="evidence" value="ECO:0007669"/>
    <property type="project" value="TreeGrafter"/>
</dbReference>
<dbReference type="GO" id="GO:0005737">
    <property type="term" value="C:cytoplasm"/>
    <property type="evidence" value="ECO:0007669"/>
    <property type="project" value="TreeGrafter"/>
</dbReference>
<evidence type="ECO:0000313" key="4">
    <source>
        <dbReference type="Proteomes" id="UP000594468"/>
    </source>
</evidence>
<dbReference type="FunFam" id="3.90.190.10:FF:000157">
    <property type="entry name" value="Protein-tyrosine phosphatase"/>
    <property type="match status" value="1"/>
</dbReference>
<keyword evidence="4" id="KW-1185">Reference proteome</keyword>
<dbReference type="RefSeq" id="WP_195170689.1">
    <property type="nucleotide sequence ID" value="NZ_CP062983.1"/>
</dbReference>
<feature type="domain" description="Tyrosine-protein phosphatase" evidence="1">
    <location>
        <begin position="54"/>
        <end position="196"/>
    </location>
</feature>
<dbReference type="Pfam" id="PF00782">
    <property type="entry name" value="DSPc"/>
    <property type="match status" value="1"/>
</dbReference>
<dbReference type="SUPFAM" id="SSF52799">
    <property type="entry name" value="(Phosphotyrosine protein) phosphatases II"/>
    <property type="match status" value="1"/>
</dbReference>
<dbReference type="Gene3D" id="3.90.190.10">
    <property type="entry name" value="Protein tyrosine phosphatase superfamily"/>
    <property type="match status" value="1"/>
</dbReference>
<gene>
    <name evidence="3" type="ORF">G4Y79_23510</name>
</gene>
<organism evidence="3 4">
    <name type="scientific">Phototrophicus methaneseepsis</name>
    <dbReference type="NCBI Taxonomy" id="2710758"/>
    <lineage>
        <taxon>Bacteria</taxon>
        <taxon>Bacillati</taxon>
        <taxon>Chloroflexota</taxon>
        <taxon>Candidatus Thermofontia</taxon>
        <taxon>Phototrophicales</taxon>
        <taxon>Phototrophicaceae</taxon>
        <taxon>Phototrophicus</taxon>
    </lineage>
</organism>
<dbReference type="Proteomes" id="UP000594468">
    <property type="component" value="Chromosome"/>
</dbReference>